<dbReference type="Pfam" id="PF01551">
    <property type="entry name" value="Peptidase_M23"/>
    <property type="match status" value="1"/>
</dbReference>
<gene>
    <name evidence="4" type="ORF">GW570_06540</name>
</gene>
<feature type="domain" description="M23ase beta-sheet core" evidence="3">
    <location>
        <begin position="72"/>
        <end position="165"/>
    </location>
</feature>
<sequence>MRGGAAMRRTCAVVLTAGLLAGGAGPAADAWAAGGRVAAASSPVAARWAWPVDPPHVVTRPFEAPTTAYGPGHRGIDIAAEPGAAVRAPADGTVSFAGVVVDRPVVSIRHADGLVSSVEPVVPCVSAGDAVVAGQVVGALAGEPRHEPDGGLHLGARLHGEYVDPALLLAALRHAVLLPLDP</sequence>
<dbReference type="InterPro" id="IPR011055">
    <property type="entry name" value="Dup_hybrid_motif"/>
</dbReference>
<evidence type="ECO:0000313" key="4">
    <source>
        <dbReference type="EMBL" id="QIS44768.1"/>
    </source>
</evidence>
<dbReference type="InterPro" id="IPR050570">
    <property type="entry name" value="Cell_wall_metabolism_enzyme"/>
</dbReference>
<keyword evidence="5" id="KW-1185">Reference proteome</keyword>
<evidence type="ECO:0000313" key="5">
    <source>
        <dbReference type="Proteomes" id="UP000503164"/>
    </source>
</evidence>
<dbReference type="PANTHER" id="PTHR21666">
    <property type="entry name" value="PEPTIDASE-RELATED"/>
    <property type="match status" value="1"/>
</dbReference>
<dbReference type="GO" id="GO:0004222">
    <property type="term" value="F:metalloendopeptidase activity"/>
    <property type="evidence" value="ECO:0007669"/>
    <property type="project" value="TreeGrafter"/>
</dbReference>
<dbReference type="SUPFAM" id="SSF51261">
    <property type="entry name" value="Duplicated hybrid motif"/>
    <property type="match status" value="1"/>
</dbReference>
<proteinExistence type="predicted"/>
<reference evidence="4 5" key="1">
    <citation type="journal article" date="2020" name="Mol. Plant Pathol.">
        <title>Plasmid composition and the chpG gene determine the virulence level of Clavibacter capsici natural isolates in pepper.</title>
        <authorList>
            <person name="Hwang I.S."/>
            <person name="Lee H.M."/>
            <person name="Oh E.J."/>
            <person name="Lee S."/>
            <person name="Heu S."/>
            <person name="Oh C.S."/>
        </authorList>
    </citation>
    <scope>NUCLEOTIDE SEQUENCE [LARGE SCALE GENOMIC DNA]</scope>
    <source>
        <strain evidence="4 5">1101</strain>
    </source>
</reference>
<dbReference type="Gene3D" id="2.70.70.10">
    <property type="entry name" value="Glucose Permease (Domain IIA)"/>
    <property type="match status" value="1"/>
</dbReference>
<organism evidence="4 5">
    <name type="scientific">Clavibacter capsici</name>
    <dbReference type="NCBI Taxonomy" id="1874630"/>
    <lineage>
        <taxon>Bacteria</taxon>
        <taxon>Bacillati</taxon>
        <taxon>Actinomycetota</taxon>
        <taxon>Actinomycetes</taxon>
        <taxon>Micrococcales</taxon>
        <taxon>Microbacteriaceae</taxon>
        <taxon>Clavibacter</taxon>
    </lineage>
</organism>
<dbReference type="KEGG" id="ccap:AES38_06520"/>
<accession>A0AAE6XQG9</accession>
<dbReference type="AlphaFoldDB" id="A0AAE6XQG9"/>
<dbReference type="EMBL" id="CP048049">
    <property type="protein sequence ID" value="QIS44768.1"/>
    <property type="molecule type" value="Genomic_DNA"/>
</dbReference>
<dbReference type="InterPro" id="IPR016047">
    <property type="entry name" value="M23ase_b-sheet_dom"/>
</dbReference>
<keyword evidence="1 2" id="KW-0732">Signal</keyword>
<name>A0AAE6XQG9_9MICO</name>
<dbReference type="PANTHER" id="PTHR21666:SF289">
    <property type="entry name" value="L-ALA--D-GLU ENDOPEPTIDASE"/>
    <property type="match status" value="1"/>
</dbReference>
<evidence type="ECO:0000256" key="2">
    <source>
        <dbReference type="SAM" id="SignalP"/>
    </source>
</evidence>
<evidence type="ECO:0000259" key="3">
    <source>
        <dbReference type="Pfam" id="PF01551"/>
    </source>
</evidence>
<feature type="chain" id="PRO_5042084423" evidence="2">
    <location>
        <begin position="33"/>
        <end position="182"/>
    </location>
</feature>
<feature type="signal peptide" evidence="2">
    <location>
        <begin position="1"/>
        <end position="32"/>
    </location>
</feature>
<dbReference type="Proteomes" id="UP000503164">
    <property type="component" value="Chromosome"/>
</dbReference>
<evidence type="ECO:0000256" key="1">
    <source>
        <dbReference type="ARBA" id="ARBA00022729"/>
    </source>
</evidence>
<dbReference type="CDD" id="cd12797">
    <property type="entry name" value="M23_peptidase"/>
    <property type="match status" value="1"/>
</dbReference>
<protein>
    <submittedName>
        <fullName evidence="4">M23 family metallopeptidase</fullName>
    </submittedName>
</protein>